<dbReference type="EMBL" id="CM023477">
    <property type="protein sequence ID" value="KAH7937105.1"/>
    <property type="molecule type" value="Genomic_DNA"/>
</dbReference>
<name>A0ACB8C8A3_DERSI</name>
<evidence type="ECO:0000313" key="1">
    <source>
        <dbReference type="EMBL" id="KAH7937105.1"/>
    </source>
</evidence>
<sequence length="569" mass="61552">MDRDGCQSPRSTNPFTAQQYQRLASQATTVVEAVSVCMFSVAALARIMPYTKRSLFEITYVSHTDKGVGPEGEGEPALFINAFTNAFGFLLIIMIANCALAYLYKGGHYRVVRAWLMSGSALLLFLAGHYYAGRVLFFLGVPADHFSCALVTWNVGILGVAALYCDAPCLVQRCYLIYVSVLMAVAIEEVFPNWTSWILLVLVSMWDVFAVLCVQGPTRILIETAKERNDSLFPALVFSTTSAWCYEIALSAGETARRGAETTGRSNTSRKRLRSHFARGSRSGTRRPFNTRAPGALLAIPRHVNGASCYPRGVERETPTSASTLIFNEHPAGSCSEARTTTEYNNIARPNDNGCKEVPISTFQPCLVSAMSGQPDICTTQVAVTTCADHGGDTRKDGSSAAGSSVGGHWRRGGRRHEQFSLTPSCNSEDSFGTRGGARSGCSTPAKRRQGSTRPGLKSAVSPPRRSPGPEQSHGRSKDVLECGLKLGLGDFIFYSMLLGKASRHGTVVGIVACYVSVLVGVLLTVALLVIFRKPVPALPFSILMGLAAYFTSAIVCDPFLEAIDFNFY</sequence>
<proteinExistence type="predicted"/>
<keyword evidence="2" id="KW-1185">Reference proteome</keyword>
<evidence type="ECO:0000313" key="2">
    <source>
        <dbReference type="Proteomes" id="UP000821865"/>
    </source>
</evidence>
<reference evidence="1" key="1">
    <citation type="submission" date="2020-05" db="EMBL/GenBank/DDBJ databases">
        <title>Large-scale comparative analyses of tick genomes elucidate their genetic diversity and vector capacities.</title>
        <authorList>
            <person name="Jia N."/>
            <person name="Wang J."/>
            <person name="Shi W."/>
            <person name="Du L."/>
            <person name="Sun Y."/>
            <person name="Zhan W."/>
            <person name="Jiang J."/>
            <person name="Wang Q."/>
            <person name="Zhang B."/>
            <person name="Ji P."/>
            <person name="Sakyi L.B."/>
            <person name="Cui X."/>
            <person name="Yuan T."/>
            <person name="Jiang B."/>
            <person name="Yang W."/>
            <person name="Lam T.T.-Y."/>
            <person name="Chang Q."/>
            <person name="Ding S."/>
            <person name="Wang X."/>
            <person name="Zhu J."/>
            <person name="Ruan X."/>
            <person name="Zhao L."/>
            <person name="Wei J."/>
            <person name="Que T."/>
            <person name="Du C."/>
            <person name="Cheng J."/>
            <person name="Dai P."/>
            <person name="Han X."/>
            <person name="Huang E."/>
            <person name="Gao Y."/>
            <person name="Liu J."/>
            <person name="Shao H."/>
            <person name="Ye R."/>
            <person name="Li L."/>
            <person name="Wei W."/>
            <person name="Wang X."/>
            <person name="Wang C."/>
            <person name="Yang T."/>
            <person name="Huo Q."/>
            <person name="Li W."/>
            <person name="Guo W."/>
            <person name="Chen H."/>
            <person name="Zhou L."/>
            <person name="Ni X."/>
            <person name="Tian J."/>
            <person name="Zhou Y."/>
            <person name="Sheng Y."/>
            <person name="Liu T."/>
            <person name="Pan Y."/>
            <person name="Xia L."/>
            <person name="Li J."/>
            <person name="Zhao F."/>
            <person name="Cao W."/>
        </authorList>
    </citation>
    <scope>NUCLEOTIDE SEQUENCE</scope>
    <source>
        <strain evidence="1">Dsil-2018</strain>
    </source>
</reference>
<comment type="caution">
    <text evidence="1">The sequence shown here is derived from an EMBL/GenBank/DDBJ whole genome shotgun (WGS) entry which is preliminary data.</text>
</comment>
<gene>
    <name evidence="1" type="ORF">HPB49_007926</name>
</gene>
<organism evidence="1 2">
    <name type="scientific">Dermacentor silvarum</name>
    <name type="common">Tick</name>
    <dbReference type="NCBI Taxonomy" id="543639"/>
    <lineage>
        <taxon>Eukaryota</taxon>
        <taxon>Metazoa</taxon>
        <taxon>Ecdysozoa</taxon>
        <taxon>Arthropoda</taxon>
        <taxon>Chelicerata</taxon>
        <taxon>Arachnida</taxon>
        <taxon>Acari</taxon>
        <taxon>Parasitiformes</taxon>
        <taxon>Ixodida</taxon>
        <taxon>Ixodoidea</taxon>
        <taxon>Ixodidae</taxon>
        <taxon>Rhipicephalinae</taxon>
        <taxon>Dermacentor</taxon>
    </lineage>
</organism>
<accession>A0ACB8C8A3</accession>
<protein>
    <submittedName>
        <fullName evidence="1">Uncharacterized protein</fullName>
    </submittedName>
</protein>
<dbReference type="Proteomes" id="UP000821865">
    <property type="component" value="Chromosome 8"/>
</dbReference>